<organism evidence="4">
    <name type="scientific">Nippostrongylus brasiliensis</name>
    <name type="common">Rat hookworm</name>
    <dbReference type="NCBI Taxonomy" id="27835"/>
    <lineage>
        <taxon>Eukaryota</taxon>
        <taxon>Metazoa</taxon>
        <taxon>Ecdysozoa</taxon>
        <taxon>Nematoda</taxon>
        <taxon>Chromadorea</taxon>
        <taxon>Rhabditida</taxon>
        <taxon>Rhabditina</taxon>
        <taxon>Rhabditomorpha</taxon>
        <taxon>Strongyloidea</taxon>
        <taxon>Heligmosomidae</taxon>
        <taxon>Nippostrongylus</taxon>
    </lineage>
</organism>
<protein>
    <submittedName>
        <fullName evidence="2 4">Uncharacterized protein</fullName>
    </submittedName>
</protein>
<dbReference type="AlphaFoldDB" id="A0A0N4Y2S3"/>
<dbReference type="WBParaSite" id="NBR_0001003901-mRNA-1">
    <property type="protein sequence ID" value="NBR_0001003901-mRNA-1"/>
    <property type="gene ID" value="NBR_0001003901"/>
</dbReference>
<accession>A0A0N4Y2S3</accession>
<dbReference type="Proteomes" id="UP000271162">
    <property type="component" value="Unassembled WGS sequence"/>
</dbReference>
<dbReference type="EMBL" id="UYSL01020244">
    <property type="protein sequence ID" value="VDL73629.1"/>
    <property type="molecule type" value="Genomic_DNA"/>
</dbReference>
<reference evidence="4" key="1">
    <citation type="submission" date="2017-02" db="UniProtKB">
        <authorList>
            <consortium name="WormBaseParasite"/>
        </authorList>
    </citation>
    <scope>IDENTIFICATION</scope>
</reference>
<evidence type="ECO:0000256" key="1">
    <source>
        <dbReference type="SAM" id="MobiDB-lite"/>
    </source>
</evidence>
<evidence type="ECO:0000313" key="3">
    <source>
        <dbReference type="Proteomes" id="UP000271162"/>
    </source>
</evidence>
<evidence type="ECO:0000313" key="4">
    <source>
        <dbReference type="WBParaSite" id="NBR_0001003901-mRNA-1"/>
    </source>
</evidence>
<feature type="region of interest" description="Disordered" evidence="1">
    <location>
        <begin position="93"/>
        <end position="116"/>
    </location>
</feature>
<dbReference type="OMA" id="AHAKMNA"/>
<evidence type="ECO:0000313" key="2">
    <source>
        <dbReference type="EMBL" id="VDL73629.1"/>
    </source>
</evidence>
<proteinExistence type="predicted"/>
<name>A0A0N4Y2S3_NIPBR</name>
<keyword evidence="3" id="KW-1185">Reference proteome</keyword>
<feature type="region of interest" description="Disordered" evidence="1">
    <location>
        <begin position="29"/>
        <end position="49"/>
    </location>
</feature>
<sequence length="116" mass="13199">MSTSDNFEKILTEIENEIDQIQIKFKNDENKADPAARKTSMSKYGPVHPITHTPEDVLVDQIDSQLGGFYGSMELRDALKEFKRMEIPDSDDFFNEALSTNSTSDIRRASKEPRNA</sequence>
<feature type="compositionally biased region" description="Basic and acidic residues" evidence="1">
    <location>
        <begin position="105"/>
        <end position="116"/>
    </location>
</feature>
<reference evidence="2 3" key="2">
    <citation type="submission" date="2018-11" db="EMBL/GenBank/DDBJ databases">
        <authorList>
            <consortium name="Pathogen Informatics"/>
        </authorList>
    </citation>
    <scope>NUCLEOTIDE SEQUENCE [LARGE SCALE GENOMIC DNA]</scope>
</reference>
<gene>
    <name evidence="2" type="ORF">NBR_LOCUS10040</name>
</gene>